<dbReference type="InterPro" id="IPR039374">
    <property type="entry name" value="SIP_fam"/>
</dbReference>
<dbReference type="Proteomes" id="UP000334019">
    <property type="component" value="Chromosome"/>
</dbReference>
<dbReference type="Pfam" id="PF08021">
    <property type="entry name" value="FAD_binding_9"/>
    <property type="match status" value="1"/>
</dbReference>
<dbReference type="GO" id="GO:0016491">
    <property type="term" value="F:oxidoreductase activity"/>
    <property type="evidence" value="ECO:0007669"/>
    <property type="project" value="InterPro"/>
</dbReference>
<keyword evidence="3" id="KW-1185">Reference proteome</keyword>
<accession>A0A5Q2RH93</accession>
<dbReference type="Gene3D" id="2.40.30.10">
    <property type="entry name" value="Translation factors"/>
    <property type="match status" value="1"/>
</dbReference>
<dbReference type="EMBL" id="CP045851">
    <property type="protein sequence ID" value="QGG93686.1"/>
    <property type="molecule type" value="Genomic_DNA"/>
</dbReference>
<dbReference type="InterPro" id="IPR007037">
    <property type="entry name" value="SIP_rossman_dom"/>
</dbReference>
<dbReference type="InterPro" id="IPR039261">
    <property type="entry name" value="FNR_nucleotide-bd"/>
</dbReference>
<dbReference type="RefSeq" id="WP_153757792.1">
    <property type="nucleotide sequence ID" value="NZ_CP045851.1"/>
</dbReference>
<feature type="domain" description="FAD-binding FR-type" evidence="1">
    <location>
        <begin position="7"/>
        <end position="133"/>
    </location>
</feature>
<reference evidence="2 3" key="1">
    <citation type="submission" date="2019-11" db="EMBL/GenBank/DDBJ databases">
        <authorList>
            <person name="He Y."/>
        </authorList>
    </citation>
    <scope>NUCLEOTIDE SEQUENCE [LARGE SCALE GENOMIC DNA]</scope>
    <source>
        <strain evidence="2 3">SCSIO 58843</strain>
    </source>
</reference>
<dbReference type="InterPro" id="IPR013113">
    <property type="entry name" value="SIP_FAD-bd"/>
</dbReference>
<proteinExistence type="predicted"/>
<gene>
    <name evidence="2" type="ORF">GH723_00365</name>
</gene>
<dbReference type="SUPFAM" id="SSF63380">
    <property type="entry name" value="Riboflavin synthase domain-like"/>
    <property type="match status" value="1"/>
</dbReference>
<organism evidence="2 3">
    <name type="scientific">Actinomarinicola tropica</name>
    <dbReference type="NCBI Taxonomy" id="2789776"/>
    <lineage>
        <taxon>Bacteria</taxon>
        <taxon>Bacillati</taxon>
        <taxon>Actinomycetota</taxon>
        <taxon>Acidimicrobiia</taxon>
        <taxon>Acidimicrobiales</taxon>
        <taxon>Iamiaceae</taxon>
        <taxon>Actinomarinicola</taxon>
    </lineage>
</organism>
<dbReference type="CDD" id="cd06193">
    <property type="entry name" value="siderophore_interacting"/>
    <property type="match status" value="1"/>
</dbReference>
<evidence type="ECO:0000313" key="3">
    <source>
        <dbReference type="Proteomes" id="UP000334019"/>
    </source>
</evidence>
<evidence type="ECO:0000313" key="2">
    <source>
        <dbReference type="EMBL" id="QGG93686.1"/>
    </source>
</evidence>
<dbReference type="KEGG" id="atq:GH723_00365"/>
<dbReference type="AlphaFoldDB" id="A0A5Q2RH93"/>
<dbReference type="Gene3D" id="3.40.50.80">
    <property type="entry name" value="Nucleotide-binding domain of ferredoxin-NADP reductase (FNR) module"/>
    <property type="match status" value="1"/>
</dbReference>
<dbReference type="InterPro" id="IPR017927">
    <property type="entry name" value="FAD-bd_FR_type"/>
</dbReference>
<dbReference type="PANTHER" id="PTHR30157:SF0">
    <property type="entry name" value="NADPH-DEPENDENT FERRIC-CHELATE REDUCTASE"/>
    <property type="match status" value="1"/>
</dbReference>
<evidence type="ECO:0000259" key="1">
    <source>
        <dbReference type="PROSITE" id="PS51384"/>
    </source>
</evidence>
<name>A0A5Q2RH93_9ACTN</name>
<dbReference type="PANTHER" id="PTHR30157">
    <property type="entry name" value="FERRIC REDUCTASE, NADPH-DEPENDENT"/>
    <property type="match status" value="1"/>
</dbReference>
<protein>
    <submittedName>
        <fullName evidence="2">Siderophore-interacting protein</fullName>
    </submittedName>
</protein>
<dbReference type="PROSITE" id="PS51384">
    <property type="entry name" value="FAD_FR"/>
    <property type="match status" value="1"/>
</dbReference>
<dbReference type="Pfam" id="PF04954">
    <property type="entry name" value="SIP"/>
    <property type="match status" value="1"/>
</dbReference>
<dbReference type="InterPro" id="IPR017938">
    <property type="entry name" value="Riboflavin_synthase-like_b-brl"/>
</dbReference>
<sequence>MTDLSTYRTFLTHVAAVGEVGPGLVQVTFQGGDLEGFEPVGPDTFLYLLLPPPGRRDLTIDRSFTWTAYQEMPEELRPVGAYYTLRHWRPEAAELDIWMVLHDDPGPASGWATRAAPGDPVALWGPRTAYDPPPDTDWFLLVADETGLPAAAVICETLPPDVPIRVVAEVADAAHHQPLPERPGLDVRWMHRDGRPAGRTTALLDAVAAADWPEGNPYVWGGAESRAVSAVRRFVRGTRDLPRERVSLVGYWRHADHPPEPDED</sequence>